<evidence type="ECO:0000256" key="1">
    <source>
        <dbReference type="SAM" id="MobiDB-lite"/>
    </source>
</evidence>
<organism evidence="2">
    <name type="scientific">marine metagenome</name>
    <dbReference type="NCBI Taxonomy" id="408172"/>
    <lineage>
        <taxon>unclassified sequences</taxon>
        <taxon>metagenomes</taxon>
        <taxon>ecological metagenomes</taxon>
    </lineage>
</organism>
<proteinExistence type="predicted"/>
<dbReference type="EMBL" id="UINC01019733">
    <property type="protein sequence ID" value="SVA83535.1"/>
    <property type="molecule type" value="Genomic_DNA"/>
</dbReference>
<evidence type="ECO:0000313" key="2">
    <source>
        <dbReference type="EMBL" id="SVA83535.1"/>
    </source>
</evidence>
<gene>
    <name evidence="2" type="ORF">METZ01_LOCUS136389</name>
</gene>
<name>A0A381Z2Q3_9ZZZZ</name>
<accession>A0A381Z2Q3</accession>
<reference evidence="2" key="1">
    <citation type="submission" date="2018-05" db="EMBL/GenBank/DDBJ databases">
        <authorList>
            <person name="Lanie J.A."/>
            <person name="Ng W.-L."/>
            <person name="Kazmierczak K.M."/>
            <person name="Andrzejewski T.M."/>
            <person name="Davidsen T.M."/>
            <person name="Wayne K.J."/>
            <person name="Tettelin H."/>
            <person name="Glass J.I."/>
            <person name="Rusch D."/>
            <person name="Podicherti R."/>
            <person name="Tsui H.-C.T."/>
            <person name="Winkler M.E."/>
        </authorList>
    </citation>
    <scope>NUCLEOTIDE SEQUENCE</scope>
</reference>
<sequence length="29" mass="3004">MSGNRAYGFLGLPDPKLSGTGQRLASPRG</sequence>
<feature type="region of interest" description="Disordered" evidence="1">
    <location>
        <begin position="1"/>
        <end position="29"/>
    </location>
</feature>
<dbReference type="AlphaFoldDB" id="A0A381Z2Q3"/>
<protein>
    <submittedName>
        <fullName evidence="2">Uncharacterized protein</fullName>
    </submittedName>
</protein>